<proteinExistence type="predicted"/>
<keyword evidence="2" id="KW-1185">Reference proteome</keyword>
<comment type="caution">
    <text evidence="1">The sequence shown here is derived from an EMBL/GenBank/DDBJ whole genome shotgun (WGS) entry which is preliminary data.</text>
</comment>
<evidence type="ECO:0000313" key="2">
    <source>
        <dbReference type="Proteomes" id="UP001431783"/>
    </source>
</evidence>
<sequence>MTERSPDLKIGHTICVYGNHLSLTAERENELLEETDELNQIKKSMLTSIEVLSEQKSLNQKDMENLRRVKDVELINLKEELEIVRRNAKLKEDQFNRDVYDDDSMERDFHRKLHSNSR</sequence>
<evidence type="ECO:0000313" key="1">
    <source>
        <dbReference type="EMBL" id="KAK9877682.1"/>
    </source>
</evidence>
<dbReference type="Proteomes" id="UP001431783">
    <property type="component" value="Unassembled WGS sequence"/>
</dbReference>
<name>A0AAW1UC03_9CUCU</name>
<accession>A0AAW1UC03</accession>
<dbReference type="EMBL" id="JARQZJ010000043">
    <property type="protein sequence ID" value="KAK9877682.1"/>
    <property type="molecule type" value="Genomic_DNA"/>
</dbReference>
<gene>
    <name evidence="1" type="ORF">WA026_019358</name>
</gene>
<dbReference type="AlphaFoldDB" id="A0AAW1UC03"/>
<protein>
    <submittedName>
        <fullName evidence="1">Uncharacterized protein</fullName>
    </submittedName>
</protein>
<reference evidence="1 2" key="1">
    <citation type="submission" date="2023-03" db="EMBL/GenBank/DDBJ databases">
        <title>Genome insight into feeding habits of ladybird beetles.</title>
        <authorList>
            <person name="Li H.-S."/>
            <person name="Huang Y.-H."/>
            <person name="Pang H."/>
        </authorList>
    </citation>
    <scope>NUCLEOTIDE SEQUENCE [LARGE SCALE GENOMIC DNA]</scope>
    <source>
        <strain evidence="1">SYSU_2023b</strain>
        <tissue evidence="1">Whole body</tissue>
    </source>
</reference>
<organism evidence="1 2">
    <name type="scientific">Henosepilachna vigintioctopunctata</name>
    <dbReference type="NCBI Taxonomy" id="420089"/>
    <lineage>
        <taxon>Eukaryota</taxon>
        <taxon>Metazoa</taxon>
        <taxon>Ecdysozoa</taxon>
        <taxon>Arthropoda</taxon>
        <taxon>Hexapoda</taxon>
        <taxon>Insecta</taxon>
        <taxon>Pterygota</taxon>
        <taxon>Neoptera</taxon>
        <taxon>Endopterygota</taxon>
        <taxon>Coleoptera</taxon>
        <taxon>Polyphaga</taxon>
        <taxon>Cucujiformia</taxon>
        <taxon>Coccinelloidea</taxon>
        <taxon>Coccinellidae</taxon>
        <taxon>Epilachninae</taxon>
        <taxon>Epilachnini</taxon>
        <taxon>Henosepilachna</taxon>
    </lineage>
</organism>